<sequence>MDHNIWISFPKAISLVGYLIIAYFIHITLLKPTLNLLHKIYHYHGLHCLPKNFLFGHLKLLSPNFPFPSNMEDISRNMYTWFEQTISTNKDRSLSVMWLGLFPVIIISDHAAVEAVMTKTNVKKPFFYKYIGLKNGLITSDPSLWKIRRKAIEPFFVTKRQKHFVKLMEQEIREIPEKLLNQIDKPIDMEHLIHTSTLRIIERVVGSIPLDDLKEEKEITLDLLTSIEQIAMKRAMNPLLWFDILINFFETGKSYLKNLERIETLMHSYMEHRKKVITLSPPKQPEEYDLVHLLEKHTDQTGTLEELVTSIAAGHETVSVSLRWTLFSLGNHPEIQKRLYHEIIEHFPGDTPTDDFDKINACTYLDKFLKESLRLNPPVHFIGRVLDEDVKVNGTKIFKDTNIFICITSTHRDPSIYPDPDKFDPERWNPENSSKIPKSAFIPFGYGPRNCIGYRYAMMELKVYLIHILRKFSIKSTRTSESIPLKSEISLKPALPLEIILTTRHNINQEMKDL</sequence>
<dbReference type="Pfam" id="PF00067">
    <property type="entry name" value="p450"/>
    <property type="match status" value="1"/>
</dbReference>
<dbReference type="GO" id="GO:0016705">
    <property type="term" value="F:oxidoreductase activity, acting on paired donors, with incorporation or reduction of molecular oxygen"/>
    <property type="evidence" value="ECO:0007669"/>
    <property type="project" value="InterPro"/>
</dbReference>
<keyword evidence="5 9" id="KW-0560">Oxidoreductase</keyword>
<evidence type="ECO:0000256" key="8">
    <source>
        <dbReference type="PIRSR" id="PIRSR602401-1"/>
    </source>
</evidence>
<dbReference type="InterPro" id="IPR002401">
    <property type="entry name" value="Cyt_P450_E_grp-I"/>
</dbReference>
<keyword evidence="10" id="KW-0812">Transmembrane</keyword>
<evidence type="ECO:0000256" key="3">
    <source>
        <dbReference type="ARBA" id="ARBA00022617"/>
    </source>
</evidence>
<keyword evidence="10" id="KW-0472">Membrane</keyword>
<evidence type="ECO:0000256" key="9">
    <source>
        <dbReference type="RuleBase" id="RU000461"/>
    </source>
</evidence>
<feature type="transmembrane region" description="Helical" evidence="10">
    <location>
        <begin position="12"/>
        <end position="30"/>
    </location>
</feature>
<dbReference type="InterPro" id="IPR017972">
    <property type="entry name" value="Cyt_P450_CS"/>
</dbReference>
<protein>
    <submittedName>
        <fullName evidence="11">Cytochrome P450 389B1</fullName>
    </submittedName>
</protein>
<evidence type="ECO:0000256" key="5">
    <source>
        <dbReference type="ARBA" id="ARBA00023002"/>
    </source>
</evidence>
<comment type="similarity">
    <text evidence="2 9">Belongs to the cytochrome P450 family.</text>
</comment>
<evidence type="ECO:0000256" key="2">
    <source>
        <dbReference type="ARBA" id="ARBA00010617"/>
    </source>
</evidence>
<dbReference type="InterPro" id="IPR036396">
    <property type="entry name" value="Cyt_P450_sf"/>
</dbReference>
<dbReference type="PANTHER" id="PTHR24291:SF50">
    <property type="entry name" value="BIFUNCTIONAL ALBAFLAVENONE MONOOXYGENASE_TERPENE SYNTHASE"/>
    <property type="match status" value="1"/>
</dbReference>
<comment type="cofactor">
    <cofactor evidence="1 8">
        <name>heme</name>
        <dbReference type="ChEBI" id="CHEBI:30413"/>
    </cofactor>
</comment>
<evidence type="ECO:0000256" key="10">
    <source>
        <dbReference type="SAM" id="Phobius"/>
    </source>
</evidence>
<dbReference type="GO" id="GO:0004497">
    <property type="term" value="F:monooxygenase activity"/>
    <property type="evidence" value="ECO:0007669"/>
    <property type="project" value="UniProtKB-KW"/>
</dbReference>
<dbReference type="PRINTS" id="PR00463">
    <property type="entry name" value="EP450I"/>
</dbReference>
<evidence type="ECO:0000256" key="4">
    <source>
        <dbReference type="ARBA" id="ARBA00022723"/>
    </source>
</evidence>
<keyword evidence="3 8" id="KW-0349">Heme</keyword>
<name>A0A7S6R3P1_TETUR</name>
<dbReference type="Gene3D" id="1.10.630.10">
    <property type="entry name" value="Cytochrome P450"/>
    <property type="match status" value="1"/>
</dbReference>
<dbReference type="PRINTS" id="PR00385">
    <property type="entry name" value="P450"/>
</dbReference>
<evidence type="ECO:0000256" key="7">
    <source>
        <dbReference type="ARBA" id="ARBA00023033"/>
    </source>
</evidence>
<dbReference type="AlphaFoldDB" id="A0A7S6R3P1"/>
<keyword evidence="6 8" id="KW-0408">Iron</keyword>
<dbReference type="InterPro" id="IPR050196">
    <property type="entry name" value="Cytochrome_P450_Monoox"/>
</dbReference>
<evidence type="ECO:0000256" key="6">
    <source>
        <dbReference type="ARBA" id="ARBA00023004"/>
    </source>
</evidence>
<dbReference type="SUPFAM" id="SSF48264">
    <property type="entry name" value="Cytochrome P450"/>
    <property type="match status" value="1"/>
</dbReference>
<evidence type="ECO:0000313" key="11">
    <source>
        <dbReference type="EMBL" id="QOV04248.1"/>
    </source>
</evidence>
<dbReference type="PROSITE" id="PS00086">
    <property type="entry name" value="CYTOCHROME_P450"/>
    <property type="match status" value="1"/>
</dbReference>
<dbReference type="PANTHER" id="PTHR24291">
    <property type="entry name" value="CYTOCHROME P450 FAMILY 4"/>
    <property type="match status" value="1"/>
</dbReference>
<keyword evidence="10" id="KW-1133">Transmembrane helix</keyword>
<evidence type="ECO:0000256" key="1">
    <source>
        <dbReference type="ARBA" id="ARBA00001971"/>
    </source>
</evidence>
<accession>A0A7S6R3P1</accession>
<keyword evidence="4 8" id="KW-0479">Metal-binding</keyword>
<dbReference type="GO" id="GO:0020037">
    <property type="term" value="F:heme binding"/>
    <property type="evidence" value="ECO:0007669"/>
    <property type="project" value="InterPro"/>
</dbReference>
<organism evidence="11">
    <name type="scientific">Tetranychus urticae</name>
    <name type="common">Two-spotted spider mite</name>
    <dbReference type="NCBI Taxonomy" id="32264"/>
    <lineage>
        <taxon>Eukaryota</taxon>
        <taxon>Metazoa</taxon>
        <taxon>Ecdysozoa</taxon>
        <taxon>Arthropoda</taxon>
        <taxon>Chelicerata</taxon>
        <taxon>Arachnida</taxon>
        <taxon>Acari</taxon>
        <taxon>Acariformes</taxon>
        <taxon>Trombidiformes</taxon>
        <taxon>Prostigmata</taxon>
        <taxon>Eleutherengona</taxon>
        <taxon>Raphignathae</taxon>
        <taxon>Tetranychoidea</taxon>
        <taxon>Tetranychidae</taxon>
        <taxon>Tetranychus</taxon>
    </lineage>
</organism>
<keyword evidence="7 9" id="KW-0503">Monooxygenase</keyword>
<reference evidence="11" key="1">
    <citation type="journal article" date="2021" name="Pest Manag.">
        <title>Transcriptome profiling and functional analysis suggest that the constitutive overexpression of four cytochrome P450s confers resistance to abamectin in Tetranychus urticae from China.</title>
        <authorList>
            <person name="Xu D."/>
            <person name="Zhang Y."/>
            <person name="Zhang Y."/>
            <person name="Wu Q."/>
            <person name="Guo Z."/>
            <person name="Xie W."/>
            <person name="Zhou X."/>
            <person name="Wang S."/>
        </authorList>
    </citation>
    <scope>NUCLEOTIDE SEQUENCE</scope>
</reference>
<dbReference type="EMBL" id="MT787330">
    <property type="protein sequence ID" value="QOV04248.1"/>
    <property type="molecule type" value="mRNA"/>
</dbReference>
<feature type="binding site" description="axial binding residue" evidence="8">
    <location>
        <position position="451"/>
    </location>
    <ligand>
        <name>heme</name>
        <dbReference type="ChEBI" id="CHEBI:30413"/>
    </ligand>
    <ligandPart>
        <name>Fe</name>
        <dbReference type="ChEBI" id="CHEBI:18248"/>
    </ligandPart>
</feature>
<proteinExistence type="evidence at transcript level"/>
<dbReference type="GO" id="GO:0005506">
    <property type="term" value="F:iron ion binding"/>
    <property type="evidence" value="ECO:0007669"/>
    <property type="project" value="InterPro"/>
</dbReference>
<dbReference type="InterPro" id="IPR001128">
    <property type="entry name" value="Cyt_P450"/>
</dbReference>